<keyword evidence="3" id="KW-0539">Nucleus</keyword>
<dbReference type="InterPro" id="IPR036390">
    <property type="entry name" value="WH_DNA-bd_sf"/>
</dbReference>
<dbReference type="GO" id="GO:0003700">
    <property type="term" value="F:DNA-binding transcription factor activity"/>
    <property type="evidence" value="ECO:0007669"/>
    <property type="project" value="InterPro"/>
</dbReference>
<dbReference type="PANTHER" id="PTHR10015">
    <property type="entry name" value="HEAT SHOCK TRANSCRIPTION FACTOR"/>
    <property type="match status" value="1"/>
</dbReference>
<comment type="subcellular location">
    <subcellularLocation>
        <location evidence="1">Nucleus</location>
    </subcellularLocation>
</comment>
<feature type="domain" description="HSF-type DNA-binding" evidence="6">
    <location>
        <begin position="34"/>
        <end position="129"/>
    </location>
</feature>
<evidence type="ECO:0000256" key="4">
    <source>
        <dbReference type="RuleBase" id="RU004020"/>
    </source>
</evidence>
<evidence type="ECO:0000313" key="7">
    <source>
        <dbReference type="EMBL" id="CAJ1939440.1"/>
    </source>
</evidence>
<comment type="similarity">
    <text evidence="4">Belongs to the HSF family.</text>
</comment>
<dbReference type="Pfam" id="PF00447">
    <property type="entry name" value="HSF_DNA-bind"/>
    <property type="match status" value="1"/>
</dbReference>
<dbReference type="FunFam" id="1.10.10.10:FF:000479">
    <property type="entry name" value="Predicted protein"/>
    <property type="match status" value="1"/>
</dbReference>
<organism evidence="7 8">
    <name type="scientific">Cylindrotheca closterium</name>
    <dbReference type="NCBI Taxonomy" id="2856"/>
    <lineage>
        <taxon>Eukaryota</taxon>
        <taxon>Sar</taxon>
        <taxon>Stramenopiles</taxon>
        <taxon>Ochrophyta</taxon>
        <taxon>Bacillariophyta</taxon>
        <taxon>Bacillariophyceae</taxon>
        <taxon>Bacillariophycidae</taxon>
        <taxon>Bacillariales</taxon>
        <taxon>Bacillariaceae</taxon>
        <taxon>Cylindrotheca</taxon>
    </lineage>
</organism>
<name>A0AAD2FL59_9STRA</name>
<reference evidence="7" key="1">
    <citation type="submission" date="2023-08" db="EMBL/GenBank/DDBJ databases">
        <authorList>
            <person name="Audoor S."/>
            <person name="Bilcke G."/>
        </authorList>
    </citation>
    <scope>NUCLEOTIDE SEQUENCE</scope>
</reference>
<feature type="compositionally biased region" description="Basic and acidic residues" evidence="5">
    <location>
        <begin position="155"/>
        <end position="174"/>
    </location>
</feature>
<dbReference type="AlphaFoldDB" id="A0AAD2FL59"/>
<protein>
    <recommendedName>
        <fullName evidence="6">HSF-type DNA-binding domain-containing protein</fullName>
    </recommendedName>
</protein>
<evidence type="ECO:0000313" key="8">
    <source>
        <dbReference type="Proteomes" id="UP001295423"/>
    </source>
</evidence>
<evidence type="ECO:0000256" key="3">
    <source>
        <dbReference type="ARBA" id="ARBA00023242"/>
    </source>
</evidence>
<accession>A0AAD2FL59</accession>
<evidence type="ECO:0000256" key="5">
    <source>
        <dbReference type="SAM" id="MobiDB-lite"/>
    </source>
</evidence>
<sequence>MTQVPTQEPSKAQCSNGNDAKAKKNPGKASNRPKNNNFPAKLHTILSTPEFNDIICWLPHGRAFRVQQQGKLESEVLPKFFQHQKVASFYRQVTGWGFNRITKGTDFNAYYHELFLRDAPELCNRMKRPTRAELAERKIDISKSPPDFYAIPQHSDTKNRKNDEETVEHSSASEHDMTLDDFKDMLVRRLSTYSSSEMGQYLQFEMNKLEKKRAAILESLKELNGSQNRSTSAPAPPAIRLQPTPEPQHSRLNNLQHTMLLDPVQLAHLQLMQSRNLRTSPLQAMSQMALANHLLSGTLGSEQHSFNRPC</sequence>
<dbReference type="SUPFAM" id="SSF46785">
    <property type="entry name" value="Winged helix' DNA-binding domain"/>
    <property type="match status" value="1"/>
</dbReference>
<keyword evidence="2" id="KW-0238">DNA-binding</keyword>
<dbReference type="EMBL" id="CAKOGP040000791">
    <property type="protein sequence ID" value="CAJ1939440.1"/>
    <property type="molecule type" value="Genomic_DNA"/>
</dbReference>
<dbReference type="GO" id="GO:0005634">
    <property type="term" value="C:nucleus"/>
    <property type="evidence" value="ECO:0007669"/>
    <property type="project" value="UniProtKB-SubCell"/>
</dbReference>
<feature type="compositionally biased region" description="Polar residues" evidence="5">
    <location>
        <begin position="224"/>
        <end position="233"/>
    </location>
</feature>
<dbReference type="SMART" id="SM00415">
    <property type="entry name" value="HSF"/>
    <property type="match status" value="1"/>
</dbReference>
<feature type="region of interest" description="Disordered" evidence="5">
    <location>
        <begin position="223"/>
        <end position="247"/>
    </location>
</feature>
<proteinExistence type="inferred from homology"/>
<dbReference type="InterPro" id="IPR000232">
    <property type="entry name" value="HSF_DNA-bd"/>
</dbReference>
<evidence type="ECO:0000256" key="1">
    <source>
        <dbReference type="ARBA" id="ARBA00004123"/>
    </source>
</evidence>
<dbReference type="Gene3D" id="1.10.10.10">
    <property type="entry name" value="Winged helix-like DNA-binding domain superfamily/Winged helix DNA-binding domain"/>
    <property type="match status" value="1"/>
</dbReference>
<dbReference type="GO" id="GO:0043565">
    <property type="term" value="F:sequence-specific DNA binding"/>
    <property type="evidence" value="ECO:0007669"/>
    <property type="project" value="InterPro"/>
</dbReference>
<feature type="region of interest" description="Disordered" evidence="5">
    <location>
        <begin position="1"/>
        <end position="40"/>
    </location>
</feature>
<dbReference type="InterPro" id="IPR036388">
    <property type="entry name" value="WH-like_DNA-bd_sf"/>
</dbReference>
<dbReference type="Proteomes" id="UP001295423">
    <property type="component" value="Unassembled WGS sequence"/>
</dbReference>
<feature type="region of interest" description="Disordered" evidence="5">
    <location>
        <begin position="146"/>
        <end position="174"/>
    </location>
</feature>
<dbReference type="PRINTS" id="PR00056">
    <property type="entry name" value="HSFDOMAIN"/>
</dbReference>
<feature type="compositionally biased region" description="Polar residues" evidence="5">
    <location>
        <begin position="1"/>
        <end position="18"/>
    </location>
</feature>
<evidence type="ECO:0000259" key="6">
    <source>
        <dbReference type="SMART" id="SM00415"/>
    </source>
</evidence>
<dbReference type="PANTHER" id="PTHR10015:SF206">
    <property type="entry name" value="HSF-TYPE DNA-BINDING DOMAIN-CONTAINING PROTEIN"/>
    <property type="match status" value="1"/>
</dbReference>
<evidence type="ECO:0000256" key="2">
    <source>
        <dbReference type="ARBA" id="ARBA00023125"/>
    </source>
</evidence>
<comment type="caution">
    <text evidence="7">The sequence shown here is derived from an EMBL/GenBank/DDBJ whole genome shotgun (WGS) entry which is preliminary data.</text>
</comment>
<gene>
    <name evidence="7" type="ORF">CYCCA115_LOCUS6591</name>
</gene>
<keyword evidence="8" id="KW-1185">Reference proteome</keyword>